<feature type="compositionally biased region" description="Low complexity" evidence="1">
    <location>
        <begin position="110"/>
        <end position="122"/>
    </location>
</feature>
<evidence type="ECO:0000313" key="3">
    <source>
        <dbReference type="EMBL" id="MBB4890883.1"/>
    </source>
</evidence>
<dbReference type="Proteomes" id="UP000556436">
    <property type="component" value="Unassembled WGS sequence"/>
</dbReference>
<dbReference type="EMBL" id="JACHJG010000028">
    <property type="protein sequence ID" value="MBB4890883.1"/>
    <property type="molecule type" value="Genomic_DNA"/>
</dbReference>
<name>A0A7W7PJ01_STRNE</name>
<protein>
    <recommendedName>
        <fullName evidence="2">Helicase-associated domain-containing protein</fullName>
    </recommendedName>
</protein>
<accession>A0A7W7PJ01</accession>
<proteinExistence type="predicted"/>
<dbReference type="Pfam" id="PF03457">
    <property type="entry name" value="HA"/>
    <property type="match status" value="1"/>
</dbReference>
<comment type="caution">
    <text evidence="3">The sequence shown here is derived from an EMBL/GenBank/DDBJ whole genome shotgun (WGS) entry which is preliminary data.</text>
</comment>
<feature type="domain" description="Helicase-associated" evidence="2">
    <location>
        <begin position="46"/>
        <end position="108"/>
    </location>
</feature>
<feature type="compositionally biased region" description="Basic residues" evidence="1">
    <location>
        <begin position="161"/>
        <end position="171"/>
    </location>
</feature>
<reference evidence="3 4" key="1">
    <citation type="submission" date="2020-08" db="EMBL/GenBank/DDBJ databases">
        <title>Genomic Encyclopedia of Type Strains, Phase III (KMG-III): the genomes of soil and plant-associated and newly described type strains.</title>
        <authorList>
            <person name="Whitman W."/>
        </authorList>
    </citation>
    <scope>NUCLEOTIDE SEQUENCE [LARGE SCALE GENOMIC DNA]</scope>
    <source>
        <strain evidence="3 4">CECT 3265</strain>
    </source>
</reference>
<organism evidence="3 4">
    <name type="scientific">Streptomyces netropsis</name>
    <name type="common">Streptoverticillium netropsis</name>
    <dbReference type="NCBI Taxonomy" id="55404"/>
    <lineage>
        <taxon>Bacteria</taxon>
        <taxon>Bacillati</taxon>
        <taxon>Actinomycetota</taxon>
        <taxon>Actinomycetes</taxon>
        <taxon>Kitasatosporales</taxon>
        <taxon>Streptomycetaceae</taxon>
        <taxon>Streptomyces</taxon>
    </lineage>
</organism>
<feature type="compositionally biased region" description="Basic residues" evidence="1">
    <location>
        <begin position="123"/>
        <end position="134"/>
    </location>
</feature>
<keyword evidence="4" id="KW-1185">Reference proteome</keyword>
<gene>
    <name evidence="3" type="ORF">FHS38_006976</name>
</gene>
<sequence>MVPVGQYMANLRRKGAKNGLGKNEDTATTRAAQLAAIDKDWNCPWPLDWQRHHRILTDLADADGHLPHIKPGVVFNGNDLGKWLQQQKQPAAWARLLPEQQERLSTLGIKPLKAPSPAPAAKHAARARARRSRRSSGAWQPSPSGWNGKAPTGQYPAATARRSRSTAKRSR</sequence>
<evidence type="ECO:0000313" key="4">
    <source>
        <dbReference type="Proteomes" id="UP000556436"/>
    </source>
</evidence>
<dbReference type="AlphaFoldDB" id="A0A7W7PJ01"/>
<evidence type="ECO:0000256" key="1">
    <source>
        <dbReference type="SAM" id="MobiDB-lite"/>
    </source>
</evidence>
<feature type="region of interest" description="Disordered" evidence="1">
    <location>
        <begin position="109"/>
        <end position="171"/>
    </location>
</feature>
<evidence type="ECO:0000259" key="2">
    <source>
        <dbReference type="Pfam" id="PF03457"/>
    </source>
</evidence>
<dbReference type="InterPro" id="IPR005114">
    <property type="entry name" value="Helicase_assoc"/>
</dbReference>